<sequence>MKTVNSIQKQIDSYEKERILMNVQQFDHLLKRVNIEEDNAVKQRMLTVIEQYLSALSSNTVVVPDVEKTVAPVETVTEDVVLPVTEETVLGSSEEVEMNQNNAAILYNQQMEQRSKEEDAKLAEELLQAKEQEEADAKYEAAVMNTKEVQTVEDMEDEAKARLEEAEQVELPIDTPIEEPIVKVEPVTEEVVETPVDSIEYVEEFGLISTAKEEEHMSQIIERGGVIFREKRSFMLMLCLDDEVVAIAKTIKLEQFPEHVQKHLKSDGFITCDVVSFGEVTKRSRARYTNVTYKNLQLLEKDHWVVKNVTNLLEKGEVPEHVKEEAKEVVAEEKPVQVVAPETQEEVEEKPFIVASFMLHPSFVGTFANQKEAVMAQKYGISSADGIARLFTQNANGTVVVGVDEKTALKPNNYMATILDYTMKEQDGKTFAQFKLDASVIEPTVQPAPVAQTPAVETQTEQAPVEVVAKGEVPSDFPLTNEIALPLHPMAESMFSLEAAKAMVGQVVHLGLFTRPEEQLKRVSLMYDVFEMATASNTLTKETIRNSKWLARITDVSLIKDEVKQRTSLFLVFDRLEEVTVFPYEKEGEAREVTSFLPINEEVYTERQQELANAHAVVKTEATPVETQTTPVVENAPVVNAPKETVSAEALMNKEYNPVEAKQLINPTAGTNYTQGYQELVQSQAKDMSGAVQEIRNQTQVLPTSRQELTEAANGLVTGVINQTLKETGIHTQTEQKQTVQVMGNLQDGAGNLTQTETVIRFATGYSPQSWAQSVGKRIDLKSELQLGNGPVTNKLVTMVGKNGAVVAQGQVPMTEALLLDGNQHSATLLGIEGATQEQHGYVISLRLGEFNKIA</sequence>
<protein>
    <submittedName>
        <fullName evidence="2">Uncharacterized protein</fullName>
    </submittedName>
</protein>
<evidence type="ECO:0000313" key="2">
    <source>
        <dbReference type="EMBL" id="AND28534.1"/>
    </source>
</evidence>
<feature type="coiled-coil region" evidence="1">
    <location>
        <begin position="108"/>
        <end position="169"/>
    </location>
</feature>
<dbReference type="PATRIC" id="fig|1430.6.peg.2105"/>
<geneLocation type="plasmid" evidence="2">
    <name>pAM65-52-3-235K</name>
</geneLocation>
<proteinExistence type="predicted"/>
<organism evidence="2">
    <name type="scientific">Bacillus thuringiensis subsp. israelensis</name>
    <dbReference type="NCBI Taxonomy" id="1430"/>
    <lineage>
        <taxon>Bacteria</taxon>
        <taxon>Bacillati</taxon>
        <taxon>Bacillota</taxon>
        <taxon>Bacilli</taxon>
        <taxon>Bacillales</taxon>
        <taxon>Bacillaceae</taxon>
        <taxon>Bacillus</taxon>
        <taxon>Bacillus cereus group</taxon>
    </lineage>
</organism>
<evidence type="ECO:0000256" key="1">
    <source>
        <dbReference type="SAM" id="Coils"/>
    </source>
</evidence>
<accession>A0A160LJZ1</accession>
<keyword evidence="1" id="KW-0175">Coiled coil</keyword>
<gene>
    <name evidence="2" type="ORF">ATN07_32930</name>
</gene>
<name>A0A160LJZ1_BACTI</name>
<dbReference type="EMBL" id="CP013278">
    <property type="protein sequence ID" value="AND28534.1"/>
    <property type="molecule type" value="Genomic_DNA"/>
</dbReference>
<reference evidence="2" key="1">
    <citation type="journal article" date="2017" name="Res. Microbiol.">
        <title>Comparative genomics of extrachromosomal elements in Bacillus thuringiensis subsp. israelensis.</title>
        <authorList>
            <person name="Bolotin A."/>
            <person name="Gillis A."/>
            <person name="Sanchis V."/>
            <person name="Nielsen-LeRoux C."/>
            <person name="Mahillon J."/>
            <person name="Lereclus D."/>
            <person name="Sorokin A."/>
        </authorList>
    </citation>
    <scope>NUCLEOTIDE SEQUENCE</scope>
    <source>
        <strain evidence="2">AM65-52</strain>
        <plasmid evidence="2">pAM65-52-3-235K</plasmid>
    </source>
</reference>
<dbReference type="AlphaFoldDB" id="A0A160LJZ1"/>
<keyword evidence="2" id="KW-0614">Plasmid</keyword>
<dbReference type="RefSeq" id="WP_000859797.1">
    <property type="nucleotide sequence ID" value="NZ_CP013278.1"/>
</dbReference>